<feature type="domain" description="Potassium channel" evidence="2">
    <location>
        <begin position="30"/>
        <end position="86"/>
    </location>
</feature>
<dbReference type="AlphaFoldDB" id="A0A4Y2JDE3"/>
<dbReference type="Proteomes" id="UP000499080">
    <property type="component" value="Unassembled WGS sequence"/>
</dbReference>
<dbReference type="GO" id="GO:0042391">
    <property type="term" value="P:regulation of membrane potential"/>
    <property type="evidence" value="ECO:0007669"/>
    <property type="project" value="TreeGrafter"/>
</dbReference>
<dbReference type="InterPro" id="IPR013099">
    <property type="entry name" value="K_chnl_dom"/>
</dbReference>
<dbReference type="EMBL" id="BGPR01003422">
    <property type="protein sequence ID" value="GBM87944.1"/>
    <property type="molecule type" value="Genomic_DNA"/>
</dbReference>
<organism evidence="3 4">
    <name type="scientific">Araneus ventricosus</name>
    <name type="common">Orbweaver spider</name>
    <name type="synonym">Epeira ventricosa</name>
    <dbReference type="NCBI Taxonomy" id="182803"/>
    <lineage>
        <taxon>Eukaryota</taxon>
        <taxon>Metazoa</taxon>
        <taxon>Ecdysozoa</taxon>
        <taxon>Arthropoda</taxon>
        <taxon>Chelicerata</taxon>
        <taxon>Arachnida</taxon>
        <taxon>Araneae</taxon>
        <taxon>Araneomorphae</taxon>
        <taxon>Entelegynae</taxon>
        <taxon>Araneoidea</taxon>
        <taxon>Araneidae</taxon>
        <taxon>Araneus</taxon>
    </lineage>
</organism>
<reference evidence="3 4" key="1">
    <citation type="journal article" date="2019" name="Sci. Rep.">
        <title>Orb-weaving spider Araneus ventricosus genome elucidates the spidroin gene catalogue.</title>
        <authorList>
            <person name="Kono N."/>
            <person name="Nakamura H."/>
            <person name="Ohtoshi R."/>
            <person name="Moran D.A.P."/>
            <person name="Shinohara A."/>
            <person name="Yoshida Y."/>
            <person name="Fujiwara M."/>
            <person name="Mori M."/>
            <person name="Tomita M."/>
            <person name="Arakawa K."/>
        </authorList>
    </citation>
    <scope>NUCLEOTIDE SEQUENCE [LARGE SCALE GENOMIC DNA]</scope>
</reference>
<dbReference type="SUPFAM" id="SSF81324">
    <property type="entry name" value="Voltage-gated potassium channels"/>
    <property type="match status" value="1"/>
</dbReference>
<keyword evidence="1" id="KW-0812">Transmembrane</keyword>
<evidence type="ECO:0000313" key="4">
    <source>
        <dbReference type="Proteomes" id="UP000499080"/>
    </source>
</evidence>
<dbReference type="Pfam" id="PF07885">
    <property type="entry name" value="Ion_trans_2"/>
    <property type="match status" value="1"/>
</dbReference>
<dbReference type="Gene3D" id="1.10.287.70">
    <property type="match status" value="1"/>
</dbReference>
<dbReference type="GO" id="GO:0005242">
    <property type="term" value="F:inward rectifier potassium channel activity"/>
    <property type="evidence" value="ECO:0007669"/>
    <property type="project" value="TreeGrafter"/>
</dbReference>
<evidence type="ECO:0000313" key="3">
    <source>
        <dbReference type="EMBL" id="GBM87944.1"/>
    </source>
</evidence>
<dbReference type="FunFam" id="1.10.1200.260:FF:000001">
    <property type="entry name" value="Potassium voltage-gated channel subfamily H member 7"/>
    <property type="match status" value="1"/>
</dbReference>
<keyword evidence="1" id="KW-1133">Transmembrane helix</keyword>
<dbReference type="Gene3D" id="1.10.1200.260">
    <property type="match status" value="1"/>
</dbReference>
<dbReference type="FunFam" id="1.10.287.70:FF:000560">
    <property type="entry name" value="Uncharacterized protein"/>
    <property type="match status" value="1"/>
</dbReference>
<accession>A0A4Y2JDE3</accession>
<dbReference type="PRINTS" id="PR01463">
    <property type="entry name" value="EAGCHANLFMLY"/>
</dbReference>
<dbReference type="InterPro" id="IPR050818">
    <property type="entry name" value="KCNH_animal-type"/>
</dbReference>
<proteinExistence type="predicted"/>
<name>A0A4Y2JDE3_ARAVE</name>
<dbReference type="PANTHER" id="PTHR10217">
    <property type="entry name" value="VOLTAGE AND LIGAND GATED POTASSIUM CHANNEL"/>
    <property type="match status" value="1"/>
</dbReference>
<protein>
    <submittedName>
        <fullName evidence="3">Potassium voltage-gated channel subfamily H member 7</fullName>
    </submittedName>
</protein>
<gene>
    <name evidence="3" type="primary">Kcnh7_1</name>
    <name evidence="3" type="ORF">AVEN_195181_1</name>
</gene>
<dbReference type="PANTHER" id="PTHR10217:SF548">
    <property type="entry name" value="GH12235P"/>
    <property type="match status" value="1"/>
</dbReference>
<evidence type="ECO:0000259" key="2">
    <source>
        <dbReference type="Pfam" id="PF07885"/>
    </source>
</evidence>
<feature type="transmembrane region" description="Helical" evidence="1">
    <location>
        <begin position="61"/>
        <end position="85"/>
    </location>
</feature>
<comment type="caution">
    <text evidence="3">The sequence shown here is derived from an EMBL/GenBank/DDBJ whole genome shotgun (WGS) entry which is preliminary data.</text>
</comment>
<sequence length="288" mass="33342">MQEPKIGWLDALANMTHQYYNNSAGGPSIKSKYVTALYFTFSSLTSVGFGNVSPNTNMEKIFAIIVMLVGSLMYASIFGNVSAIIQRLYSGTARYHTQLLRVKEFIRFHQIPNPLRQRLEEYFQHAWTYTNGIDMNMSSPHCFIHHLQDQYFCVSSPPAFYFRLHRECCRRIHACLMVEISSCAVNQSTYLVLFLVSKCRDREKWRHSLSHTIALHRLSFNAFNIHGAAYKHIFQIPTHCEPNFIKTTLPFLFRYGITFPSFLIPGTFVSYKRDPSFFPHEEHLALSA</sequence>
<dbReference type="InterPro" id="IPR003938">
    <property type="entry name" value="K_chnl_volt-dep_EAG/ELK/ERG"/>
</dbReference>
<keyword evidence="4" id="KW-1185">Reference proteome</keyword>
<keyword evidence="1" id="KW-0472">Membrane</keyword>
<dbReference type="OrthoDB" id="432483at2759"/>
<evidence type="ECO:0000256" key="1">
    <source>
        <dbReference type="SAM" id="Phobius"/>
    </source>
</evidence>
<dbReference type="GO" id="GO:0005886">
    <property type="term" value="C:plasma membrane"/>
    <property type="evidence" value="ECO:0007669"/>
    <property type="project" value="TreeGrafter"/>
</dbReference>